<proteinExistence type="predicted"/>
<evidence type="ECO:0000313" key="1">
    <source>
        <dbReference type="EMBL" id="SVC79012.1"/>
    </source>
</evidence>
<evidence type="ECO:0008006" key="2">
    <source>
        <dbReference type="Google" id="ProtNLM"/>
    </source>
</evidence>
<accession>A0A382Q3I7</accession>
<sequence length="155" mass="17788">MPNEEAPNRAIMGEESLMDEVTGFLRLANTHRTNDPCASMLHCRRALEAIVHHLWIEEYGENPPREMHLAEKMVELERCRRYFSVNRITSSWIHWSPKSSHDRCEIGKCIEHLNLIMKEVVGRVPSIDSSEYTMLDALDRLLSDSGRTVLANGGE</sequence>
<dbReference type="EMBL" id="UINC01111070">
    <property type="protein sequence ID" value="SVC79012.1"/>
    <property type="molecule type" value="Genomic_DNA"/>
</dbReference>
<name>A0A382Q3I7_9ZZZZ</name>
<organism evidence="1">
    <name type="scientific">marine metagenome</name>
    <dbReference type="NCBI Taxonomy" id="408172"/>
    <lineage>
        <taxon>unclassified sequences</taxon>
        <taxon>metagenomes</taxon>
        <taxon>ecological metagenomes</taxon>
    </lineage>
</organism>
<reference evidence="1" key="1">
    <citation type="submission" date="2018-05" db="EMBL/GenBank/DDBJ databases">
        <authorList>
            <person name="Lanie J.A."/>
            <person name="Ng W.-L."/>
            <person name="Kazmierczak K.M."/>
            <person name="Andrzejewski T.M."/>
            <person name="Davidsen T.M."/>
            <person name="Wayne K.J."/>
            <person name="Tettelin H."/>
            <person name="Glass J.I."/>
            <person name="Rusch D."/>
            <person name="Podicherti R."/>
            <person name="Tsui H.-C.T."/>
            <person name="Winkler M.E."/>
        </authorList>
    </citation>
    <scope>NUCLEOTIDE SEQUENCE</scope>
</reference>
<protein>
    <recommendedName>
        <fullName evidence="2">HEPN domain-containing protein</fullName>
    </recommendedName>
</protein>
<gene>
    <name evidence="1" type="ORF">METZ01_LOCUS331866</name>
</gene>
<dbReference type="AlphaFoldDB" id="A0A382Q3I7"/>